<keyword evidence="5 9" id="KW-0547">Nucleotide-binding</keyword>
<keyword evidence="4 9" id="KW-0808">Transferase</keyword>
<evidence type="ECO:0000313" key="11">
    <source>
        <dbReference type="EMBL" id="MBX7482821.1"/>
    </source>
</evidence>
<evidence type="ECO:0000313" key="12">
    <source>
        <dbReference type="Proteomes" id="UP000755104"/>
    </source>
</evidence>
<organism evidence="11 12">
    <name type="scientific">Qipengyuania qiaonensis</name>
    <dbReference type="NCBI Taxonomy" id="2867240"/>
    <lineage>
        <taxon>Bacteria</taxon>
        <taxon>Pseudomonadati</taxon>
        <taxon>Pseudomonadota</taxon>
        <taxon>Alphaproteobacteria</taxon>
        <taxon>Sphingomonadales</taxon>
        <taxon>Erythrobacteraceae</taxon>
        <taxon>Qipengyuania</taxon>
    </lineage>
</organism>
<dbReference type="PROSITE" id="PS50052">
    <property type="entry name" value="GUANYLATE_KINASE_2"/>
    <property type="match status" value="1"/>
</dbReference>
<feature type="domain" description="Guanylate kinase-like" evidence="10">
    <location>
        <begin position="15"/>
        <end position="194"/>
    </location>
</feature>
<reference evidence="11 12" key="1">
    <citation type="submission" date="2021-08" db="EMBL/GenBank/DDBJ databases">
        <title>Comparative Genomics Analysis of the Genus Qipengyuania Reveals Extensive Genetic Diversity and Metabolic Versatility, Including the Description of Fifteen Novel Species.</title>
        <authorList>
            <person name="Liu Y."/>
        </authorList>
    </citation>
    <scope>NUCLEOTIDE SEQUENCE [LARGE SCALE GENOMIC DNA]</scope>
    <source>
        <strain evidence="11 12">6D47A</strain>
    </source>
</reference>
<keyword evidence="9" id="KW-0963">Cytoplasm</keyword>
<dbReference type="Gene3D" id="3.30.63.10">
    <property type="entry name" value="Guanylate Kinase phosphate binding domain"/>
    <property type="match status" value="1"/>
</dbReference>
<dbReference type="InterPro" id="IPR017665">
    <property type="entry name" value="Guanylate_kinase"/>
</dbReference>
<name>A0ABS7J927_9SPHN</name>
<accession>A0ABS7J927</accession>
<comment type="function">
    <text evidence="9">Essential for recycling GMP and indirectly, cGMP.</text>
</comment>
<evidence type="ECO:0000256" key="1">
    <source>
        <dbReference type="ARBA" id="ARBA00005790"/>
    </source>
</evidence>
<dbReference type="InterPro" id="IPR027417">
    <property type="entry name" value="P-loop_NTPase"/>
</dbReference>
<dbReference type="SUPFAM" id="SSF52540">
    <property type="entry name" value="P-loop containing nucleoside triphosphate hydrolases"/>
    <property type="match status" value="1"/>
</dbReference>
<dbReference type="SMART" id="SM00072">
    <property type="entry name" value="GuKc"/>
    <property type="match status" value="1"/>
</dbReference>
<dbReference type="EC" id="2.7.4.8" evidence="2 9"/>
<dbReference type="EMBL" id="JAIGNO010000005">
    <property type="protein sequence ID" value="MBX7482821.1"/>
    <property type="molecule type" value="Genomic_DNA"/>
</dbReference>
<proteinExistence type="inferred from homology"/>
<evidence type="ECO:0000256" key="4">
    <source>
        <dbReference type="ARBA" id="ARBA00022679"/>
    </source>
</evidence>
<dbReference type="PANTHER" id="PTHR23117:SF13">
    <property type="entry name" value="GUANYLATE KINASE"/>
    <property type="match status" value="1"/>
</dbReference>
<dbReference type="GO" id="GO:0004385">
    <property type="term" value="F:GMP kinase activity"/>
    <property type="evidence" value="ECO:0007669"/>
    <property type="project" value="UniProtKB-EC"/>
</dbReference>
<comment type="catalytic activity">
    <reaction evidence="9">
        <text>GMP + ATP = GDP + ADP</text>
        <dbReference type="Rhea" id="RHEA:20780"/>
        <dbReference type="ChEBI" id="CHEBI:30616"/>
        <dbReference type="ChEBI" id="CHEBI:58115"/>
        <dbReference type="ChEBI" id="CHEBI:58189"/>
        <dbReference type="ChEBI" id="CHEBI:456216"/>
        <dbReference type="EC" id="2.7.4.8"/>
    </reaction>
</comment>
<evidence type="ECO:0000256" key="8">
    <source>
        <dbReference type="ARBA" id="ARBA00030128"/>
    </source>
</evidence>
<sequence length="215" mass="24672">MADSTVSHDKLARRGLLFILSSPSGAGKTTISRMLLDADEEIRLSVSVTTRPPRPGEIDGVHYYFVGDAEFDSMVEEDDFYEWAPVFGYRYGTPKGRIRGALKEGQDFLFDIDWQGTQQLYQKDQQDVVRVFILPPSIAELERRLRSRGTDADEIIAARMERARAEISHWDAYDYVVINENVDACFAKVREILDAERMKRQRQTGLIPFVRELMS</sequence>
<evidence type="ECO:0000256" key="6">
    <source>
        <dbReference type="ARBA" id="ARBA00022777"/>
    </source>
</evidence>
<comment type="similarity">
    <text evidence="1 9">Belongs to the guanylate kinase family.</text>
</comment>
<comment type="caution">
    <text evidence="11">The sequence shown here is derived from an EMBL/GenBank/DDBJ whole genome shotgun (WGS) entry which is preliminary data.</text>
</comment>
<dbReference type="Proteomes" id="UP000755104">
    <property type="component" value="Unassembled WGS sequence"/>
</dbReference>
<dbReference type="InterPro" id="IPR020590">
    <property type="entry name" value="Guanylate_kinase_CS"/>
</dbReference>
<dbReference type="InterPro" id="IPR008144">
    <property type="entry name" value="Guanylate_kin-like_dom"/>
</dbReference>
<dbReference type="Pfam" id="PF00625">
    <property type="entry name" value="Guanylate_kin"/>
    <property type="match status" value="1"/>
</dbReference>
<comment type="subcellular location">
    <subcellularLocation>
        <location evidence="9">Cytoplasm</location>
    </subcellularLocation>
</comment>
<dbReference type="Gene3D" id="3.40.50.300">
    <property type="entry name" value="P-loop containing nucleotide triphosphate hydrolases"/>
    <property type="match status" value="2"/>
</dbReference>
<gene>
    <name evidence="9 11" type="primary">gmk</name>
    <name evidence="11" type="ORF">K3174_09760</name>
</gene>
<evidence type="ECO:0000256" key="3">
    <source>
        <dbReference type="ARBA" id="ARBA00016296"/>
    </source>
</evidence>
<dbReference type="NCBIfam" id="TIGR03263">
    <property type="entry name" value="guanyl_kin"/>
    <property type="match status" value="1"/>
</dbReference>
<evidence type="ECO:0000256" key="5">
    <source>
        <dbReference type="ARBA" id="ARBA00022741"/>
    </source>
</evidence>
<keyword evidence="7 9" id="KW-0067">ATP-binding</keyword>
<protein>
    <recommendedName>
        <fullName evidence="3 9">Guanylate kinase</fullName>
        <ecNumber evidence="2 9">2.7.4.8</ecNumber>
    </recommendedName>
    <alternativeName>
        <fullName evidence="8 9">GMP kinase</fullName>
    </alternativeName>
</protein>
<evidence type="ECO:0000256" key="7">
    <source>
        <dbReference type="ARBA" id="ARBA00022840"/>
    </source>
</evidence>
<dbReference type="RefSeq" id="WP_221558080.1">
    <property type="nucleotide sequence ID" value="NZ_JAIGNO010000005.1"/>
</dbReference>
<feature type="binding site" evidence="9">
    <location>
        <begin position="22"/>
        <end position="29"/>
    </location>
    <ligand>
        <name>ATP</name>
        <dbReference type="ChEBI" id="CHEBI:30616"/>
    </ligand>
</feature>
<evidence type="ECO:0000256" key="9">
    <source>
        <dbReference type="HAMAP-Rule" id="MF_00328"/>
    </source>
</evidence>
<keyword evidence="12" id="KW-1185">Reference proteome</keyword>
<evidence type="ECO:0000259" key="10">
    <source>
        <dbReference type="PROSITE" id="PS50052"/>
    </source>
</evidence>
<dbReference type="PANTHER" id="PTHR23117">
    <property type="entry name" value="GUANYLATE KINASE-RELATED"/>
    <property type="match status" value="1"/>
</dbReference>
<dbReference type="CDD" id="cd00071">
    <property type="entry name" value="GMPK"/>
    <property type="match status" value="1"/>
</dbReference>
<keyword evidence="6 9" id="KW-0418">Kinase</keyword>
<dbReference type="HAMAP" id="MF_00328">
    <property type="entry name" value="Guanylate_kinase"/>
    <property type="match status" value="1"/>
</dbReference>
<evidence type="ECO:0000256" key="2">
    <source>
        <dbReference type="ARBA" id="ARBA00012961"/>
    </source>
</evidence>
<dbReference type="InterPro" id="IPR008145">
    <property type="entry name" value="GK/Ca_channel_bsu"/>
</dbReference>
<dbReference type="PROSITE" id="PS00856">
    <property type="entry name" value="GUANYLATE_KINASE_1"/>
    <property type="match status" value="1"/>
</dbReference>